<evidence type="ECO:0000313" key="3">
    <source>
        <dbReference type="EMBL" id="USP82032.1"/>
    </source>
</evidence>
<evidence type="ECO:0000256" key="2">
    <source>
        <dbReference type="SAM" id="MobiDB-lite"/>
    </source>
</evidence>
<sequence>MATTLGPKSSEPHFSVSNIISRLRSKKHTDSKRQLPQQQQQPEPQPQNTRPPLIHAPVPLVLPEHQHALFELGWTTITFPETSREPESSESGFSAPPLKPHPLETAYQDLFTASQAFFNLPDEEKQQWTHRLGPEEGWSRVPGEKEFVTLRTLAYCPDVLRAPAQRYWDLMGQYCSNTLGRVSMALGLPDGEDEGLRRFVGPCAKMPEEDDGKTATMLRLFRYEGWEEKVVAEAHADLGLVSVVVGDTPGLEVWDGAGWFDVEREVERSGRKGASMLFGRQLARLANGRLKAGGHRVVAYGKPQMQTSQAEDSAEKKYRHSIVFVLRAHEPTLLDSDALETPITGKWAQPMKDTTAGALYQAIKSQCFNINIDKEVRDAQKKRLAEGKESGR</sequence>
<feature type="compositionally biased region" description="Low complexity" evidence="2">
    <location>
        <begin position="34"/>
        <end position="52"/>
    </location>
</feature>
<feature type="region of interest" description="Disordered" evidence="2">
    <location>
        <begin position="1"/>
        <end position="55"/>
    </location>
</feature>
<dbReference type="VEuPathDB" id="FungiDB:yc1106_09306"/>
<name>A0A9Q8ZEV3_CURCL</name>
<dbReference type="InterPro" id="IPR050231">
    <property type="entry name" value="Iron_ascorbate_oxido_reductase"/>
</dbReference>
<dbReference type="SUPFAM" id="SSF51197">
    <property type="entry name" value="Clavaminate synthase-like"/>
    <property type="match status" value="1"/>
</dbReference>
<dbReference type="InterPro" id="IPR027443">
    <property type="entry name" value="IPNS-like_sf"/>
</dbReference>
<reference evidence="3" key="1">
    <citation type="submission" date="2021-12" db="EMBL/GenBank/DDBJ databases">
        <title>Curvularia clavata genome.</title>
        <authorList>
            <person name="Cao Y."/>
        </authorList>
    </citation>
    <scope>NUCLEOTIDE SEQUENCE</scope>
    <source>
        <strain evidence="3">Yc1106</strain>
    </source>
</reference>
<evidence type="ECO:0000256" key="1">
    <source>
        <dbReference type="ARBA" id="ARBA00008056"/>
    </source>
</evidence>
<gene>
    <name evidence="3" type="ORF">yc1106_09306</name>
</gene>
<keyword evidence="4" id="KW-1185">Reference proteome</keyword>
<accession>A0A9Q8ZEV3</accession>
<comment type="similarity">
    <text evidence="1">Belongs to the iron/ascorbate-dependent oxidoreductase family.</text>
</comment>
<dbReference type="EMBL" id="CP089280">
    <property type="protein sequence ID" value="USP82032.1"/>
    <property type="molecule type" value="Genomic_DNA"/>
</dbReference>
<proteinExistence type="inferred from homology"/>
<protein>
    <recommendedName>
        <fullName evidence="5">Clavaminate synthase-like protein</fullName>
    </recommendedName>
</protein>
<dbReference type="Proteomes" id="UP001056012">
    <property type="component" value="Chromosome 7"/>
</dbReference>
<evidence type="ECO:0008006" key="5">
    <source>
        <dbReference type="Google" id="ProtNLM"/>
    </source>
</evidence>
<dbReference type="AlphaFoldDB" id="A0A9Q8ZEV3"/>
<dbReference type="Gene3D" id="2.60.120.330">
    <property type="entry name" value="B-lactam Antibiotic, Isopenicillin N Synthase, Chain"/>
    <property type="match status" value="1"/>
</dbReference>
<dbReference type="PANTHER" id="PTHR47990">
    <property type="entry name" value="2-OXOGLUTARATE (2OG) AND FE(II)-DEPENDENT OXYGENASE SUPERFAMILY PROTEIN-RELATED"/>
    <property type="match status" value="1"/>
</dbReference>
<dbReference type="OrthoDB" id="288590at2759"/>
<organism evidence="3 4">
    <name type="scientific">Curvularia clavata</name>
    <dbReference type="NCBI Taxonomy" id="95742"/>
    <lineage>
        <taxon>Eukaryota</taxon>
        <taxon>Fungi</taxon>
        <taxon>Dikarya</taxon>
        <taxon>Ascomycota</taxon>
        <taxon>Pezizomycotina</taxon>
        <taxon>Dothideomycetes</taxon>
        <taxon>Pleosporomycetidae</taxon>
        <taxon>Pleosporales</taxon>
        <taxon>Pleosporineae</taxon>
        <taxon>Pleosporaceae</taxon>
        <taxon>Curvularia</taxon>
    </lineage>
</organism>
<evidence type="ECO:0000313" key="4">
    <source>
        <dbReference type="Proteomes" id="UP001056012"/>
    </source>
</evidence>